<comment type="pathway">
    <text evidence="2">Carbohydrate degradation; pentose phosphate pathway; D-ribose 5-phosphate from D-ribulose 5-phosphate (non-oxidative stage): step 1/1.</text>
</comment>
<dbReference type="InterPro" id="IPR037171">
    <property type="entry name" value="NagB/RpiA_transferase-like"/>
</dbReference>
<feature type="binding site" evidence="2">
    <location>
        <begin position="115"/>
        <end position="118"/>
    </location>
    <ligand>
        <name>substrate</name>
    </ligand>
</feature>
<dbReference type="Gene3D" id="3.30.70.260">
    <property type="match status" value="1"/>
</dbReference>
<comment type="function">
    <text evidence="2">Catalyzes the reversible conversion of ribose-5-phosphate to ribulose 5-phosphate.</text>
</comment>
<name>A0ABZ3D2C3_9PROT</name>
<sequence>MVQSTDPQTADQTADPTADPMIEFKRQVAEEAAAMVRDGMAVGLGTGSTSAMMIDALGRRWAQGLRFVAIPTSERSAAQARGHGITLVSFATHPQLDLAIDGADEVERGSLNLVKGLGGALLREKIVAAAARRFIVMVDESKLVDHLGSHAPIPVEVTPFGWESTARQLGELGARVSPRMDRDGNLFVTDGGNMILDCAFGPIADPPGLAADIRRIVGVIETGLFIGRTSEVLVAGRHGLTRLVAA</sequence>
<evidence type="ECO:0000256" key="1">
    <source>
        <dbReference type="ARBA" id="ARBA00023235"/>
    </source>
</evidence>
<evidence type="ECO:0000256" key="2">
    <source>
        <dbReference type="HAMAP-Rule" id="MF_00170"/>
    </source>
</evidence>
<dbReference type="InterPro" id="IPR050262">
    <property type="entry name" value="Ribose-5P_isomerase"/>
</dbReference>
<comment type="catalytic activity">
    <reaction evidence="2">
        <text>aldehydo-D-ribose 5-phosphate = D-ribulose 5-phosphate</text>
        <dbReference type="Rhea" id="RHEA:14657"/>
        <dbReference type="ChEBI" id="CHEBI:58121"/>
        <dbReference type="ChEBI" id="CHEBI:58273"/>
        <dbReference type="EC" id="5.3.1.6"/>
    </reaction>
</comment>
<reference evidence="3 4" key="1">
    <citation type="submission" date="2024-04" db="EMBL/GenBank/DDBJ databases">
        <title>Complete genome sequence of Nguyenibacter vanlangesis HBCM-1154, a strain capable of nitrogen fixation, IAA production, and phosphorus solubilization isolated from sugarcane soil.</title>
        <authorList>
            <person name="MY HANH P."/>
        </authorList>
    </citation>
    <scope>NUCLEOTIDE SEQUENCE [LARGE SCALE GENOMIC DNA]</scope>
    <source>
        <strain evidence="3 4">HBCM 1154</strain>
    </source>
</reference>
<feature type="binding site" evidence="2">
    <location>
        <begin position="46"/>
        <end position="49"/>
    </location>
    <ligand>
        <name>substrate</name>
    </ligand>
</feature>
<dbReference type="NCBIfam" id="TIGR00021">
    <property type="entry name" value="rpiA"/>
    <property type="match status" value="1"/>
</dbReference>
<dbReference type="RefSeq" id="WP_342627734.1">
    <property type="nucleotide sequence ID" value="NZ_CP152276.1"/>
</dbReference>
<accession>A0ABZ3D2C3</accession>
<dbReference type="InterPro" id="IPR020672">
    <property type="entry name" value="Ribose5P_isomerase_typA_subgr"/>
</dbReference>
<comment type="similarity">
    <text evidence="2">Belongs to the ribose 5-phosphate isomerase family.</text>
</comment>
<feature type="binding site" evidence="2">
    <location>
        <position position="142"/>
    </location>
    <ligand>
        <name>substrate</name>
    </ligand>
</feature>
<evidence type="ECO:0000313" key="3">
    <source>
        <dbReference type="EMBL" id="XAE41912.1"/>
    </source>
</evidence>
<dbReference type="PANTHER" id="PTHR43748">
    <property type="entry name" value="RIBOSE-5-PHOSPHATE ISOMERASE 3, CHLOROPLASTIC-RELATED"/>
    <property type="match status" value="1"/>
</dbReference>
<dbReference type="SUPFAM" id="SSF100950">
    <property type="entry name" value="NagB/RpiA/CoA transferase-like"/>
    <property type="match status" value="1"/>
</dbReference>
<dbReference type="EMBL" id="CP152276">
    <property type="protein sequence ID" value="XAE41912.1"/>
    <property type="molecule type" value="Genomic_DNA"/>
</dbReference>
<dbReference type="InterPro" id="IPR004788">
    <property type="entry name" value="Ribose5P_isomerase_type_A"/>
</dbReference>
<dbReference type="EC" id="5.3.1.6" evidence="2"/>
<dbReference type="Proteomes" id="UP001449795">
    <property type="component" value="Chromosome"/>
</dbReference>
<organism evidence="3 4">
    <name type="scientific">Nguyenibacter vanlangensis</name>
    <dbReference type="NCBI Taxonomy" id="1216886"/>
    <lineage>
        <taxon>Bacteria</taxon>
        <taxon>Pseudomonadati</taxon>
        <taxon>Pseudomonadota</taxon>
        <taxon>Alphaproteobacteria</taxon>
        <taxon>Acetobacterales</taxon>
        <taxon>Acetobacteraceae</taxon>
        <taxon>Nguyenibacter</taxon>
    </lineage>
</organism>
<keyword evidence="1 2" id="KW-0413">Isomerase</keyword>
<feature type="active site" description="Proton acceptor" evidence="2">
    <location>
        <position position="124"/>
    </location>
</feature>
<dbReference type="Gene3D" id="3.40.50.1360">
    <property type="match status" value="1"/>
</dbReference>
<dbReference type="NCBIfam" id="NF001924">
    <property type="entry name" value="PRK00702.1"/>
    <property type="match status" value="1"/>
</dbReference>
<keyword evidence="4" id="KW-1185">Reference proteome</keyword>
<dbReference type="SUPFAM" id="SSF75445">
    <property type="entry name" value="D-ribose-5-phosphate isomerase (RpiA), lid domain"/>
    <property type="match status" value="1"/>
</dbReference>
<comment type="subunit">
    <text evidence="2">Homodimer.</text>
</comment>
<protein>
    <recommendedName>
        <fullName evidence="2">Ribose-5-phosphate isomerase A</fullName>
        <ecNumber evidence="2">5.3.1.6</ecNumber>
    </recommendedName>
    <alternativeName>
        <fullName evidence="2">Phosphoriboisomerase A</fullName>
        <shortName evidence="2">PRI</shortName>
    </alternativeName>
</protein>
<dbReference type="CDD" id="cd01398">
    <property type="entry name" value="RPI_A"/>
    <property type="match status" value="1"/>
</dbReference>
<dbReference type="SMART" id="SM01134">
    <property type="entry name" value="DeoRC"/>
    <property type="match status" value="1"/>
</dbReference>
<feature type="binding site" evidence="2">
    <location>
        <begin position="101"/>
        <end position="104"/>
    </location>
    <ligand>
        <name>substrate</name>
    </ligand>
</feature>
<dbReference type="GO" id="GO:0004751">
    <property type="term" value="F:ribose-5-phosphate isomerase activity"/>
    <property type="evidence" value="ECO:0007669"/>
    <property type="project" value="UniProtKB-EC"/>
</dbReference>
<dbReference type="Pfam" id="PF06026">
    <property type="entry name" value="Rib_5-P_isom_A"/>
    <property type="match status" value="1"/>
</dbReference>
<proteinExistence type="inferred from homology"/>
<dbReference type="PANTHER" id="PTHR43748:SF3">
    <property type="entry name" value="RIBOSE-5-PHOSPHATE ISOMERASE 3, CHLOROPLASTIC-RELATED"/>
    <property type="match status" value="1"/>
</dbReference>
<gene>
    <name evidence="2 3" type="primary">rpiA</name>
    <name evidence="3" type="ORF">AAC691_16765</name>
</gene>
<dbReference type="HAMAP" id="MF_00170">
    <property type="entry name" value="Rib_5P_isom_A"/>
    <property type="match status" value="1"/>
</dbReference>
<evidence type="ECO:0000313" key="4">
    <source>
        <dbReference type="Proteomes" id="UP001449795"/>
    </source>
</evidence>